<gene>
    <name evidence="2" type="ORF">Bfra_009136</name>
</gene>
<keyword evidence="1" id="KW-0812">Transmembrane</keyword>
<sequence length="151" mass="16581">MSAVLHTSTEDSFVHIFTVRFYGVPVHHNSPRSMEMMTWPHTVGLPEAIVGLILKSTTLQWLPGKALSELTVNVVTAHASMVNVEAAAEKSVFKSKVHSIHIPIGGLSYSLCTRAAMIFDYYSKQGDMATAGAIWVGVSVLFMLSMRYPIK</sequence>
<dbReference type="RefSeq" id="XP_037191053.1">
    <property type="nucleotide sequence ID" value="XM_037339487.1"/>
</dbReference>
<keyword evidence="3" id="KW-1185">Reference proteome</keyword>
<organism evidence="2 3">
    <name type="scientific">Botrytis fragariae</name>
    <dbReference type="NCBI Taxonomy" id="1964551"/>
    <lineage>
        <taxon>Eukaryota</taxon>
        <taxon>Fungi</taxon>
        <taxon>Dikarya</taxon>
        <taxon>Ascomycota</taxon>
        <taxon>Pezizomycotina</taxon>
        <taxon>Leotiomycetes</taxon>
        <taxon>Helotiales</taxon>
        <taxon>Sclerotiniaceae</taxon>
        <taxon>Botrytis</taxon>
    </lineage>
</organism>
<dbReference type="GeneID" id="59263179"/>
<comment type="caution">
    <text evidence="2">The sequence shown here is derived from an EMBL/GenBank/DDBJ whole genome shotgun (WGS) entry which is preliminary data.</text>
</comment>
<dbReference type="OrthoDB" id="3560858at2759"/>
<name>A0A8H6AR60_9HELO</name>
<reference evidence="2 3" key="1">
    <citation type="journal article" date="2020" name="Phytopathology">
        <title>A high-quality genome resource of Botrytis fragariae, a new and rapidly spreading fungal pathogen causing strawberry gray mold in the U.S.A.</title>
        <authorList>
            <person name="Wu Y."/>
            <person name="Saski C.A."/>
            <person name="Schnabel G."/>
            <person name="Xiao S."/>
            <person name="Hu M."/>
        </authorList>
    </citation>
    <scope>NUCLEOTIDE SEQUENCE [LARGE SCALE GENOMIC DNA]</scope>
    <source>
        <strain evidence="2 3">BVB16</strain>
    </source>
</reference>
<evidence type="ECO:0000256" key="1">
    <source>
        <dbReference type="SAM" id="Phobius"/>
    </source>
</evidence>
<dbReference type="EMBL" id="JABFCT010000011">
    <property type="protein sequence ID" value="KAF5872107.1"/>
    <property type="molecule type" value="Genomic_DNA"/>
</dbReference>
<keyword evidence="1" id="KW-1133">Transmembrane helix</keyword>
<dbReference type="Proteomes" id="UP000531561">
    <property type="component" value="Unassembled WGS sequence"/>
</dbReference>
<proteinExistence type="predicted"/>
<feature type="transmembrane region" description="Helical" evidence="1">
    <location>
        <begin position="100"/>
        <end position="122"/>
    </location>
</feature>
<evidence type="ECO:0000313" key="3">
    <source>
        <dbReference type="Proteomes" id="UP000531561"/>
    </source>
</evidence>
<feature type="transmembrane region" description="Helical" evidence="1">
    <location>
        <begin position="128"/>
        <end position="146"/>
    </location>
</feature>
<protein>
    <submittedName>
        <fullName evidence="2">Uncharacterized protein</fullName>
    </submittedName>
</protein>
<keyword evidence="1" id="KW-0472">Membrane</keyword>
<dbReference type="AlphaFoldDB" id="A0A8H6AR60"/>
<accession>A0A8H6AR60</accession>
<evidence type="ECO:0000313" key="2">
    <source>
        <dbReference type="EMBL" id="KAF5872107.1"/>
    </source>
</evidence>